<proteinExistence type="predicted"/>
<reference evidence="1 2" key="1">
    <citation type="submission" date="2017-11" db="EMBL/GenBank/DDBJ databases">
        <title>A major lineage of nontailed dsDNA viruses as unrecognized killers of marine bacteria.</title>
        <authorList>
            <person name="Kauffman K.M."/>
            <person name="Hussain F.A."/>
            <person name="Yang J."/>
            <person name="Arevalo P."/>
            <person name="Brown J.M."/>
            <person name="Chang W.K."/>
            <person name="VanInsberghe D."/>
            <person name="Elsherbini J."/>
            <person name="Cutler M.B."/>
            <person name="Kelly L."/>
            <person name="Polz M.F."/>
        </authorList>
    </citation>
    <scope>NUCLEOTIDE SEQUENCE [LARGE SCALE GENOMIC DNA]</scope>
</reference>
<organism evidence="1 2">
    <name type="scientific">Vibrio phage 1.202.O._10N.222.45.E8</name>
    <dbReference type="NCBI Taxonomy" id="1881262"/>
    <lineage>
        <taxon>Viruses</taxon>
        <taxon>Duplodnaviria</taxon>
        <taxon>Heunggongvirae</taxon>
        <taxon>Uroviricota</taxon>
        <taxon>Caudoviricetes</taxon>
        <taxon>Peduoviridae</taxon>
        <taxon>Canoevirus</taxon>
        <taxon>Canoevirus canoe</taxon>
    </lineage>
</organism>
<evidence type="ECO:0000313" key="1">
    <source>
        <dbReference type="EMBL" id="AUR95188.1"/>
    </source>
</evidence>
<protein>
    <submittedName>
        <fullName evidence="1">Uncharacterized protein</fullName>
    </submittedName>
</protein>
<keyword evidence="2" id="KW-1185">Reference proteome</keyword>
<dbReference type="Proteomes" id="UP000266567">
    <property type="component" value="Segment"/>
</dbReference>
<dbReference type="EMBL" id="MG592573">
    <property type="protein sequence ID" value="AUR95188.1"/>
    <property type="molecule type" value="Genomic_DNA"/>
</dbReference>
<evidence type="ECO:0000313" key="2">
    <source>
        <dbReference type="Proteomes" id="UP000266567"/>
    </source>
</evidence>
<sequence length="69" mass="7879">MQVNQSIAIQVNTLEEALNIENVAALNITKYKQNSVEGQENLQSSFVRMWRDIHKQAGEVLDTFKVSEE</sequence>
<accession>A0A2I7RNH0</accession>
<gene>
    <name evidence="1" type="ORF">NVP1202O_10</name>
</gene>
<name>A0A2I7RNH0_9CAUD</name>